<evidence type="ECO:0000313" key="2">
    <source>
        <dbReference type="Proteomes" id="UP000006622"/>
    </source>
</evidence>
<evidence type="ECO:0000313" key="1">
    <source>
        <dbReference type="EMBL" id="AEH60284.1"/>
    </source>
</evidence>
<dbReference type="EMBL" id="CP002101">
    <property type="protein sequence ID" value="AEH60284.1"/>
    <property type="molecule type" value="Genomic_DNA"/>
</dbReference>
<sequence>MIINADLHIHSKYSMATSKSMDLNTIGTEASKKGIDVVGTGDCLHPMWLEEIKNASTDDSTIKIENTHFVLTTEVEDINRVHHLLILPSISKAEELAERIGKQGNLTSDGRPSVKMDGCEIAEIGKDVEALIGPSHAFTPWTAIYAAHDSLQNCYKDMTGYISFLELGLSADTDYADRIKELHELTFLTNSDAHSPWPNKLAREFTQFSVPEISFDGIKSAILRKNKYGPTLNVGFYPEEGKYNQTACTRCFQHFTLESAKENNWRCPEDRGQIKKGVYDRINELADFDAPMHPSHRPDYIHLIPLSEIIMMALGHSSIHTKGVQQAWNKLITDFGSEVAVLLDTDIERLKVVDEKIVNAISAFRDGKLIIHAGGGGKYGWIELPEKEKQVKAQNTESSNQSRLFDY</sequence>
<dbReference type="KEGG" id="mzh:Mzhil_0409"/>
<dbReference type="AlphaFoldDB" id="F7XPF5"/>
<name>F7XPF5_METZD</name>
<keyword evidence="2" id="KW-1185">Reference proteome</keyword>
<dbReference type="InterPro" id="IPR016195">
    <property type="entry name" value="Pol/histidinol_Pase-like"/>
</dbReference>
<reference evidence="1 2" key="1">
    <citation type="submission" date="2010-07" db="EMBL/GenBank/DDBJ databases">
        <title>The complete genome of Methanosalsum zhilinae DSM 4017.</title>
        <authorList>
            <consortium name="US DOE Joint Genome Institute (JGI-PGF)"/>
            <person name="Lucas S."/>
            <person name="Copeland A."/>
            <person name="Lapidus A."/>
            <person name="Glavina del Rio T."/>
            <person name="Dalin E."/>
            <person name="Tice H."/>
            <person name="Bruce D."/>
            <person name="Goodwin L."/>
            <person name="Pitluck S."/>
            <person name="Kyrpides N."/>
            <person name="Mavromatis K."/>
            <person name="Ovchinnikova G."/>
            <person name="Daligault H."/>
            <person name="Detter J.C."/>
            <person name="Han C."/>
            <person name="Tapia R."/>
            <person name="Larimer F."/>
            <person name="Land M."/>
            <person name="Hauser L."/>
            <person name="Markowitz V."/>
            <person name="Cheng J.-F."/>
            <person name="Hugenholtz P."/>
            <person name="Woyke T."/>
            <person name="Wu D."/>
            <person name="Spring S."/>
            <person name="Schueler E."/>
            <person name="Brambilla E."/>
            <person name="Klenk H.-P."/>
            <person name="Eisen J.A."/>
        </authorList>
    </citation>
    <scope>NUCLEOTIDE SEQUENCE [LARGE SCALE GENOMIC DNA]</scope>
    <source>
        <strain evidence="2">DSM 4017 / NBRC 107636 / OCM 62 / WeN5</strain>
    </source>
</reference>
<dbReference type="InterPro" id="IPR005287">
    <property type="entry name" value="CHP00375"/>
</dbReference>
<dbReference type="HOGENOM" id="CLU_060249_0_0_2"/>
<organism evidence="1 2">
    <name type="scientific">Methanosalsum zhilinae (strain DSM 4017 / NBRC 107636 / OCM 62 / WeN5)</name>
    <name type="common">Methanohalophilus zhilinae</name>
    <dbReference type="NCBI Taxonomy" id="679901"/>
    <lineage>
        <taxon>Archaea</taxon>
        <taxon>Methanobacteriati</taxon>
        <taxon>Methanobacteriota</taxon>
        <taxon>Stenosarchaea group</taxon>
        <taxon>Methanomicrobia</taxon>
        <taxon>Methanosarcinales</taxon>
        <taxon>Methanosarcinaceae</taxon>
        <taxon>Methanosalsum</taxon>
    </lineage>
</organism>
<dbReference type="OrthoDB" id="114814at2157"/>
<accession>F7XPF5</accession>
<protein>
    <submittedName>
        <fullName evidence="1">PHP domain protein</fullName>
    </submittedName>
</protein>
<dbReference type="PANTHER" id="PTHR40084:SF1">
    <property type="entry name" value="PHOSPHOTRANSFERASE"/>
    <property type="match status" value="1"/>
</dbReference>
<dbReference type="GeneID" id="10822014"/>
<gene>
    <name evidence="1" type="ordered locus">Mzhil_0409</name>
</gene>
<dbReference type="Gene3D" id="3.20.20.140">
    <property type="entry name" value="Metal-dependent hydrolases"/>
    <property type="match status" value="1"/>
</dbReference>
<dbReference type="RefSeq" id="WP_013897723.1">
    <property type="nucleotide sequence ID" value="NC_015676.1"/>
</dbReference>
<dbReference type="PANTHER" id="PTHR40084">
    <property type="entry name" value="PHOSPHOHYDROLASE, PHP FAMILY"/>
    <property type="match status" value="1"/>
</dbReference>
<dbReference type="NCBIfam" id="TIGR00375">
    <property type="entry name" value="TIGR00375 family protein"/>
    <property type="match status" value="1"/>
</dbReference>
<dbReference type="STRING" id="679901.Mzhil_0409"/>
<dbReference type="SUPFAM" id="SSF89550">
    <property type="entry name" value="PHP domain-like"/>
    <property type="match status" value="1"/>
</dbReference>
<dbReference type="Proteomes" id="UP000006622">
    <property type="component" value="Chromosome"/>
</dbReference>
<proteinExistence type="predicted"/>
<dbReference type="CDD" id="cd19067">
    <property type="entry name" value="PfuEndoQ-like"/>
    <property type="match status" value="1"/>
</dbReference>